<accession>A0A7W2FFC0</accession>
<keyword evidence="2" id="KW-1185">Reference proteome</keyword>
<dbReference type="RefSeq" id="WP_182157552.1">
    <property type="nucleotide sequence ID" value="NZ_JACEZU010000021.1"/>
</dbReference>
<organism evidence="1 2">
    <name type="scientific">Rugamonas apoptosis</name>
    <dbReference type="NCBI Taxonomy" id="2758570"/>
    <lineage>
        <taxon>Bacteria</taxon>
        <taxon>Pseudomonadati</taxon>
        <taxon>Pseudomonadota</taxon>
        <taxon>Betaproteobacteria</taxon>
        <taxon>Burkholderiales</taxon>
        <taxon>Oxalobacteraceae</taxon>
        <taxon>Telluria group</taxon>
        <taxon>Rugamonas</taxon>
    </lineage>
</organism>
<sequence length="125" mass="13768">MVQQLYKGALNDACLELAKQVLWTNNGVSSDIVETLAARFQDEVLSHVDFIVGQNRDPNILTRAVHYLVDSHAIPPMGSDIAWFRQMLTCLVELAVPNSGLTPKGAEFLKDVQIGIEESIESADD</sequence>
<name>A0A7W2FFC0_9BURK</name>
<evidence type="ECO:0000313" key="1">
    <source>
        <dbReference type="EMBL" id="MBA5690640.1"/>
    </source>
</evidence>
<reference evidence="1 2" key="1">
    <citation type="submission" date="2020-07" db="EMBL/GenBank/DDBJ databases">
        <title>Novel species isolated from subtropical streams in China.</title>
        <authorList>
            <person name="Lu H."/>
        </authorList>
    </citation>
    <scope>NUCLEOTIDE SEQUENCE [LARGE SCALE GENOMIC DNA]</scope>
    <source>
        <strain evidence="1 2">LX47W</strain>
    </source>
</reference>
<dbReference type="Proteomes" id="UP000573499">
    <property type="component" value="Unassembled WGS sequence"/>
</dbReference>
<protein>
    <submittedName>
        <fullName evidence="1">Uncharacterized protein</fullName>
    </submittedName>
</protein>
<dbReference type="EMBL" id="JACEZU010000021">
    <property type="protein sequence ID" value="MBA5690640.1"/>
    <property type="molecule type" value="Genomic_DNA"/>
</dbReference>
<gene>
    <name evidence="1" type="ORF">H3H39_26745</name>
</gene>
<proteinExistence type="predicted"/>
<evidence type="ECO:0000313" key="2">
    <source>
        <dbReference type="Proteomes" id="UP000573499"/>
    </source>
</evidence>
<comment type="caution">
    <text evidence="1">The sequence shown here is derived from an EMBL/GenBank/DDBJ whole genome shotgun (WGS) entry which is preliminary data.</text>
</comment>
<dbReference type="AlphaFoldDB" id="A0A7W2FFC0"/>